<dbReference type="InterPro" id="IPR006869">
    <property type="entry name" value="DUF547"/>
</dbReference>
<dbReference type="EMBL" id="CAXITT010001223">
    <property type="protein sequence ID" value="CAL1548207.1"/>
    <property type="molecule type" value="Genomic_DNA"/>
</dbReference>
<evidence type="ECO:0000313" key="2">
    <source>
        <dbReference type="EMBL" id="CAL1548207.1"/>
    </source>
</evidence>
<dbReference type="Pfam" id="PF04784">
    <property type="entry name" value="DUF547"/>
    <property type="match status" value="1"/>
</dbReference>
<dbReference type="PANTHER" id="PTHR46361">
    <property type="entry name" value="ELECTRON CARRIER/ PROTEIN DISULFIDE OXIDOREDUCTASE"/>
    <property type="match status" value="1"/>
</dbReference>
<keyword evidence="3" id="KW-1185">Reference proteome</keyword>
<organism evidence="2 3">
    <name type="scientific">Lymnaea stagnalis</name>
    <name type="common">Great pond snail</name>
    <name type="synonym">Helix stagnalis</name>
    <dbReference type="NCBI Taxonomy" id="6523"/>
    <lineage>
        <taxon>Eukaryota</taxon>
        <taxon>Metazoa</taxon>
        <taxon>Spiralia</taxon>
        <taxon>Lophotrochozoa</taxon>
        <taxon>Mollusca</taxon>
        <taxon>Gastropoda</taxon>
        <taxon>Heterobranchia</taxon>
        <taxon>Euthyneura</taxon>
        <taxon>Panpulmonata</taxon>
        <taxon>Hygrophila</taxon>
        <taxon>Lymnaeoidea</taxon>
        <taxon>Lymnaeidae</taxon>
        <taxon>Lymnaea</taxon>
    </lineage>
</organism>
<proteinExistence type="predicted"/>
<dbReference type="AlphaFoldDB" id="A0AAV2IM27"/>
<protein>
    <recommendedName>
        <fullName evidence="1">DUF547 domain-containing protein</fullName>
    </recommendedName>
</protein>
<evidence type="ECO:0000259" key="1">
    <source>
        <dbReference type="Pfam" id="PF04784"/>
    </source>
</evidence>
<feature type="domain" description="DUF547" evidence="1">
    <location>
        <begin position="76"/>
        <end position="203"/>
    </location>
</feature>
<dbReference type="PANTHER" id="PTHR46361:SF3">
    <property type="entry name" value="ELECTRON CARRIER_ PROTEIN DISULFIDE OXIDOREDUCTASE"/>
    <property type="match status" value="1"/>
</dbReference>
<dbReference type="Proteomes" id="UP001497497">
    <property type="component" value="Unassembled WGS sequence"/>
</dbReference>
<reference evidence="2 3" key="1">
    <citation type="submission" date="2024-04" db="EMBL/GenBank/DDBJ databases">
        <authorList>
            <consortium name="Genoscope - CEA"/>
            <person name="William W."/>
        </authorList>
    </citation>
    <scope>NUCLEOTIDE SEQUENCE [LARGE SCALE GENOMIC DNA]</scope>
</reference>
<name>A0AAV2IM27_LYMST</name>
<gene>
    <name evidence="2" type="ORF">GSLYS_00021524001</name>
</gene>
<evidence type="ECO:0000313" key="3">
    <source>
        <dbReference type="Proteomes" id="UP001497497"/>
    </source>
</evidence>
<comment type="caution">
    <text evidence="2">The sequence shown here is derived from an EMBL/GenBank/DDBJ whole genome shotgun (WGS) entry which is preliminary data.</text>
</comment>
<accession>A0AAV2IM27</accession>
<sequence>MEEDKKVRVINSGSVVNTKPIPGIELSERLRKSLLSLKGKFISSDGKAVDYVKMRASTEFSEYKRDAIDLQRIDLAKFNEVEKKVFFINIYNSLTIHGLMEQPKLPESVLKVQHFFKTTAYNIAGLVFTLDDIEHGILRCNRSHPATTKPQLPPNDPKLKYICKTLDPRIHFALVCGAKSCPAISVYSVENIDSALDKATKSFCSQEVVTKNEKDEIYISKLFQWYRNDFGETDVDVLKWILPYLSQSEHDRCSILIFKLEMVGSVTLKYTDYNWGINTS</sequence>